<organism evidence="1">
    <name type="scientific">Anguilla anguilla</name>
    <name type="common">European freshwater eel</name>
    <name type="synonym">Muraena anguilla</name>
    <dbReference type="NCBI Taxonomy" id="7936"/>
    <lineage>
        <taxon>Eukaryota</taxon>
        <taxon>Metazoa</taxon>
        <taxon>Chordata</taxon>
        <taxon>Craniata</taxon>
        <taxon>Vertebrata</taxon>
        <taxon>Euteleostomi</taxon>
        <taxon>Actinopterygii</taxon>
        <taxon>Neopterygii</taxon>
        <taxon>Teleostei</taxon>
        <taxon>Anguilliformes</taxon>
        <taxon>Anguillidae</taxon>
        <taxon>Anguilla</taxon>
    </lineage>
</organism>
<reference evidence="1" key="1">
    <citation type="submission" date="2014-11" db="EMBL/GenBank/DDBJ databases">
        <authorList>
            <person name="Amaro Gonzalez C."/>
        </authorList>
    </citation>
    <scope>NUCLEOTIDE SEQUENCE</scope>
</reference>
<dbReference type="AlphaFoldDB" id="A0A0E9XC18"/>
<proteinExistence type="predicted"/>
<protein>
    <submittedName>
        <fullName evidence="1">Uncharacterized protein</fullName>
    </submittedName>
</protein>
<sequence>MASSKKSLNRIYIFDCGDVSQRGWFHEYRKSFAKSGNVPTYAGTS</sequence>
<evidence type="ECO:0000313" key="1">
    <source>
        <dbReference type="EMBL" id="JAH99375.1"/>
    </source>
</evidence>
<name>A0A0E9XC18_ANGAN</name>
<accession>A0A0E9XC18</accession>
<reference evidence="1" key="2">
    <citation type="journal article" date="2015" name="Fish Shellfish Immunol.">
        <title>Early steps in the European eel (Anguilla anguilla)-Vibrio vulnificus interaction in the gills: Role of the RtxA13 toxin.</title>
        <authorList>
            <person name="Callol A."/>
            <person name="Pajuelo D."/>
            <person name="Ebbesson L."/>
            <person name="Teles M."/>
            <person name="MacKenzie S."/>
            <person name="Amaro C."/>
        </authorList>
    </citation>
    <scope>NUCLEOTIDE SEQUENCE</scope>
</reference>
<dbReference type="EMBL" id="GBXM01009202">
    <property type="protein sequence ID" value="JAH99375.1"/>
    <property type="molecule type" value="Transcribed_RNA"/>
</dbReference>